<evidence type="ECO:0000313" key="2">
    <source>
        <dbReference type="Proteomes" id="UP001219934"/>
    </source>
</evidence>
<dbReference type="EMBL" id="JAPTMU010000022">
    <property type="protein sequence ID" value="KAJ4924867.1"/>
    <property type="molecule type" value="Genomic_DNA"/>
</dbReference>
<sequence length="134" mass="14853">MKYNSGVKCGTVLQCSRDTIMLFPIMCMNKYVPEENKESQESHVMSTHESTPWIKRMNCVEPRENRTTETEKEDGRVVLGGRMVGWLERAVTAPLEAVMRSVVDGLLIGLLAPPLSPVSGARRAGGISPDFSQE</sequence>
<accession>A0AAD6F8Q6</accession>
<keyword evidence="2" id="KW-1185">Reference proteome</keyword>
<organism evidence="1 2">
    <name type="scientific">Pogonophryne albipinna</name>
    <dbReference type="NCBI Taxonomy" id="1090488"/>
    <lineage>
        <taxon>Eukaryota</taxon>
        <taxon>Metazoa</taxon>
        <taxon>Chordata</taxon>
        <taxon>Craniata</taxon>
        <taxon>Vertebrata</taxon>
        <taxon>Euteleostomi</taxon>
        <taxon>Actinopterygii</taxon>
        <taxon>Neopterygii</taxon>
        <taxon>Teleostei</taxon>
        <taxon>Neoteleostei</taxon>
        <taxon>Acanthomorphata</taxon>
        <taxon>Eupercaria</taxon>
        <taxon>Perciformes</taxon>
        <taxon>Notothenioidei</taxon>
        <taxon>Pogonophryne</taxon>
    </lineage>
</organism>
<dbReference type="Proteomes" id="UP001219934">
    <property type="component" value="Unassembled WGS sequence"/>
</dbReference>
<dbReference type="AlphaFoldDB" id="A0AAD6F8Q6"/>
<protein>
    <submittedName>
        <fullName evidence="1">Uncharacterized protein</fullName>
    </submittedName>
</protein>
<gene>
    <name evidence="1" type="ORF">JOQ06_003817</name>
</gene>
<comment type="caution">
    <text evidence="1">The sequence shown here is derived from an EMBL/GenBank/DDBJ whole genome shotgun (WGS) entry which is preliminary data.</text>
</comment>
<name>A0AAD6F8Q6_9TELE</name>
<reference evidence="1" key="1">
    <citation type="submission" date="2022-11" db="EMBL/GenBank/DDBJ databases">
        <title>Chromosome-level genome of Pogonophryne albipinna.</title>
        <authorList>
            <person name="Jo E."/>
        </authorList>
    </citation>
    <scope>NUCLEOTIDE SEQUENCE</scope>
    <source>
        <strain evidence="1">SGF0006</strain>
        <tissue evidence="1">Muscle</tissue>
    </source>
</reference>
<evidence type="ECO:0000313" key="1">
    <source>
        <dbReference type="EMBL" id="KAJ4924867.1"/>
    </source>
</evidence>
<proteinExistence type="predicted"/>